<evidence type="ECO:0000256" key="3">
    <source>
        <dbReference type="ARBA" id="ARBA00023125"/>
    </source>
</evidence>
<dbReference type="GO" id="GO:0003677">
    <property type="term" value="F:DNA binding"/>
    <property type="evidence" value="ECO:0007669"/>
    <property type="project" value="UniProtKB-KW"/>
</dbReference>
<evidence type="ECO:0000256" key="1">
    <source>
        <dbReference type="ARBA" id="ARBA00004123"/>
    </source>
</evidence>
<accession>A0A8K1HZH1</accession>
<dbReference type="AlphaFoldDB" id="A0A8K1HZH1"/>
<evidence type="ECO:0000259" key="6">
    <source>
        <dbReference type="Pfam" id="PF02365"/>
    </source>
</evidence>
<dbReference type="Gene3D" id="2.170.150.80">
    <property type="entry name" value="NAC domain"/>
    <property type="match status" value="1"/>
</dbReference>
<organism evidence="7">
    <name type="scientific">Litchi chinensis</name>
    <name type="common">Lychee</name>
    <dbReference type="NCBI Taxonomy" id="151069"/>
    <lineage>
        <taxon>Eukaryota</taxon>
        <taxon>Viridiplantae</taxon>
        <taxon>Streptophyta</taxon>
        <taxon>Embryophyta</taxon>
        <taxon>Tracheophyta</taxon>
        <taxon>Spermatophyta</taxon>
        <taxon>Magnoliopsida</taxon>
        <taxon>eudicotyledons</taxon>
        <taxon>Gunneridae</taxon>
        <taxon>Pentapetalae</taxon>
        <taxon>rosids</taxon>
        <taxon>malvids</taxon>
        <taxon>Sapindales</taxon>
        <taxon>Sapindaceae</taxon>
        <taxon>Litchi</taxon>
    </lineage>
</organism>
<dbReference type="GO" id="GO:0006355">
    <property type="term" value="P:regulation of DNA-templated transcription"/>
    <property type="evidence" value="ECO:0007669"/>
    <property type="project" value="InterPro"/>
</dbReference>
<dbReference type="InterPro" id="IPR036093">
    <property type="entry name" value="NAC_dom_sf"/>
</dbReference>
<proteinExistence type="evidence at transcript level"/>
<evidence type="ECO:0000256" key="4">
    <source>
        <dbReference type="ARBA" id="ARBA00023163"/>
    </source>
</evidence>
<evidence type="ECO:0000313" key="7">
    <source>
        <dbReference type="EMBL" id="UBT01695.1"/>
    </source>
</evidence>
<dbReference type="PANTHER" id="PTHR31989">
    <property type="entry name" value="NAC DOMAIN-CONTAINING PROTEIN 82-RELATED"/>
    <property type="match status" value="1"/>
</dbReference>
<dbReference type="InterPro" id="IPR003441">
    <property type="entry name" value="NAC-dom"/>
</dbReference>
<keyword evidence="3" id="KW-0238">DNA-binding</keyword>
<evidence type="ECO:0000256" key="2">
    <source>
        <dbReference type="ARBA" id="ARBA00023015"/>
    </source>
</evidence>
<comment type="subcellular location">
    <subcellularLocation>
        <location evidence="1">Nucleus</location>
    </subcellularLocation>
</comment>
<dbReference type="EMBL" id="MT275579">
    <property type="protein sequence ID" value="UBT01695.1"/>
    <property type="molecule type" value="mRNA"/>
</dbReference>
<name>A0A8K1HZH1_LITCN</name>
<reference evidence="7" key="1">
    <citation type="submission" date="2020-03" db="EMBL/GenBank/DDBJ databases">
        <title>LcNAC40-LcVPE regulatory module contributes to fruit abscission by promoting autolytic programmed cell death in litchi.</title>
        <authorList>
            <person name="Li C."/>
            <person name="Ning X."/>
            <person name="Zhao M."/>
            <person name="Wen Z."/>
            <person name="Kou L."/>
            <person name="Ma X."/>
            <person name="Peng M."/>
            <person name="Yang Y."/>
            <person name="Wu H."/>
            <person name="Li J."/>
        </authorList>
    </citation>
    <scope>NUCLEOTIDE SEQUENCE</scope>
</reference>
<sequence length="277" mass="31579">MAFPVGHIFQPTDKQLVGYYLFNKLFTQPSPFTDGEKSLVKDFDLYGCLEPWEIWQLHGGDDLEDEQFLYFFTSLKKASVKGSRICRRVGSGTWAGEDSGEKIKAGDVVAFKKRFRYENKHSPHNGAWIMHEFTIHSAPTVLCRIKKNPRAADNKRKLKEATFKQSKRCKTGLSVMQQSQRTLLDAQYNMLQSPMTTPQAESDTNSVDADDSFLAYMMKLPPLSLLSHADRYWVDEEDVLQSVVISSRPDGGDWCCEDVMKNISLPDEITCHDVTNF</sequence>
<feature type="domain" description="NAC" evidence="6">
    <location>
        <begin position="4"/>
        <end position="134"/>
    </location>
</feature>
<dbReference type="GO" id="GO:0005634">
    <property type="term" value="C:nucleus"/>
    <property type="evidence" value="ECO:0007669"/>
    <property type="project" value="UniProtKB-SubCell"/>
</dbReference>
<dbReference type="Pfam" id="PF02365">
    <property type="entry name" value="NAM"/>
    <property type="match status" value="1"/>
</dbReference>
<dbReference type="SUPFAM" id="SSF101941">
    <property type="entry name" value="NAC domain"/>
    <property type="match status" value="1"/>
</dbReference>
<protein>
    <submittedName>
        <fullName evidence="7">NAC transcription factor 91</fullName>
    </submittedName>
</protein>
<evidence type="ECO:0000256" key="5">
    <source>
        <dbReference type="ARBA" id="ARBA00023242"/>
    </source>
</evidence>
<keyword evidence="4" id="KW-0804">Transcription</keyword>
<keyword evidence="2" id="KW-0805">Transcription regulation</keyword>
<keyword evidence="5" id="KW-0539">Nucleus</keyword>